<accession>A0ACB8R6C8</accession>
<protein>
    <submittedName>
        <fullName evidence="1">Cyclopropane-fatty-acyl-phospholipid synthase</fullName>
    </submittedName>
</protein>
<evidence type="ECO:0000313" key="2">
    <source>
        <dbReference type="Proteomes" id="UP000814033"/>
    </source>
</evidence>
<organism evidence="1 2">
    <name type="scientific">Auriscalpium vulgare</name>
    <dbReference type="NCBI Taxonomy" id="40419"/>
    <lineage>
        <taxon>Eukaryota</taxon>
        <taxon>Fungi</taxon>
        <taxon>Dikarya</taxon>
        <taxon>Basidiomycota</taxon>
        <taxon>Agaricomycotina</taxon>
        <taxon>Agaricomycetes</taxon>
        <taxon>Russulales</taxon>
        <taxon>Auriscalpiaceae</taxon>
        <taxon>Auriscalpium</taxon>
    </lineage>
</organism>
<comment type="caution">
    <text evidence="1">The sequence shown here is derived from an EMBL/GenBank/DDBJ whole genome shotgun (WGS) entry which is preliminary data.</text>
</comment>
<dbReference type="Proteomes" id="UP000814033">
    <property type="component" value="Unassembled WGS sequence"/>
</dbReference>
<gene>
    <name evidence="1" type="ORF">FA95DRAFT_1612441</name>
</gene>
<name>A0ACB8R6C8_9AGAM</name>
<evidence type="ECO:0000313" key="1">
    <source>
        <dbReference type="EMBL" id="KAI0039598.1"/>
    </source>
</evidence>
<reference evidence="1" key="1">
    <citation type="submission" date="2021-02" db="EMBL/GenBank/DDBJ databases">
        <authorList>
            <consortium name="DOE Joint Genome Institute"/>
            <person name="Ahrendt S."/>
            <person name="Looney B.P."/>
            <person name="Miyauchi S."/>
            <person name="Morin E."/>
            <person name="Drula E."/>
            <person name="Courty P.E."/>
            <person name="Chicoki N."/>
            <person name="Fauchery L."/>
            <person name="Kohler A."/>
            <person name="Kuo A."/>
            <person name="Labutti K."/>
            <person name="Pangilinan J."/>
            <person name="Lipzen A."/>
            <person name="Riley R."/>
            <person name="Andreopoulos W."/>
            <person name="He G."/>
            <person name="Johnson J."/>
            <person name="Barry K.W."/>
            <person name="Grigoriev I.V."/>
            <person name="Nagy L."/>
            <person name="Hibbett D."/>
            <person name="Henrissat B."/>
            <person name="Matheny P.B."/>
            <person name="Labbe J."/>
            <person name="Martin F."/>
        </authorList>
    </citation>
    <scope>NUCLEOTIDE SEQUENCE</scope>
    <source>
        <strain evidence="1">FP105234-sp</strain>
    </source>
</reference>
<reference evidence="1" key="2">
    <citation type="journal article" date="2022" name="New Phytol.">
        <title>Evolutionary transition to the ectomycorrhizal habit in the genomes of a hyperdiverse lineage of mushroom-forming fungi.</title>
        <authorList>
            <person name="Looney B."/>
            <person name="Miyauchi S."/>
            <person name="Morin E."/>
            <person name="Drula E."/>
            <person name="Courty P.E."/>
            <person name="Kohler A."/>
            <person name="Kuo A."/>
            <person name="LaButti K."/>
            <person name="Pangilinan J."/>
            <person name="Lipzen A."/>
            <person name="Riley R."/>
            <person name="Andreopoulos W."/>
            <person name="He G."/>
            <person name="Johnson J."/>
            <person name="Nolan M."/>
            <person name="Tritt A."/>
            <person name="Barry K.W."/>
            <person name="Grigoriev I.V."/>
            <person name="Nagy L.G."/>
            <person name="Hibbett D."/>
            <person name="Henrissat B."/>
            <person name="Matheny P.B."/>
            <person name="Labbe J."/>
            <person name="Martin F.M."/>
        </authorList>
    </citation>
    <scope>NUCLEOTIDE SEQUENCE</scope>
    <source>
        <strain evidence="1">FP105234-sp</strain>
    </source>
</reference>
<sequence>MTTVIPDAAPEHPRSLYGLADDCFRYATGKIVTMSYPPLARLAESAVLSVLKNIEVGQLRIVTADRVYEFPSGKQAPSTNLSGELRVVNDTFWVRVCTMSDLGFAEAYMYGDVECDDLVSVFLIFMRNKNRLAGLDSRLSWLFRLPQRLIDRRFLGNTRNAQSNISAHYDMPDSMFKAFLSEDMCYSSAIFSQLDADLKSSQDIALNVSHKLQTVATRSPSLSSRSSSTSGAAATASTPATPPAFETLHTAQLRKLAHIVRKARILPGHRVLDVGCGWGALALLIARTIPGTQIDGITLSTHQLAHVQGLINAAGLQERVRVHLMDYRAMPEEWTGAFDRVVSVEMVEHVGREFMGPYVAALERVMCPDSAVCVMQGITMPEGRFAHDKQDIGFIGKWSMPFIFPGGFLPSVTFFLETLTSATYNRVVVDSVSNIGPHYARTLREWRLAFSARFDDTIAPALREEHPGVFIGPEGESALAVFKRKWIYYFAYCEVGFAERWLNDHIITFTREGDRALACDIYE</sequence>
<keyword evidence="2" id="KW-1185">Reference proteome</keyword>
<proteinExistence type="predicted"/>
<dbReference type="EMBL" id="MU276284">
    <property type="protein sequence ID" value="KAI0039598.1"/>
    <property type="molecule type" value="Genomic_DNA"/>
</dbReference>